<evidence type="ECO:0000259" key="6">
    <source>
        <dbReference type="PROSITE" id="PS50016"/>
    </source>
</evidence>
<keyword evidence="3" id="KW-0862">Zinc</keyword>
<evidence type="ECO:0000256" key="1">
    <source>
        <dbReference type="ARBA" id="ARBA00022723"/>
    </source>
</evidence>
<keyword evidence="10" id="KW-1185">Reference proteome</keyword>
<dbReference type="InterPro" id="IPR011011">
    <property type="entry name" value="Znf_FYVE_PHD"/>
</dbReference>
<feature type="region of interest" description="Disordered" evidence="5">
    <location>
        <begin position="316"/>
        <end position="340"/>
    </location>
</feature>
<dbReference type="EMBL" id="ML009505">
    <property type="protein sequence ID" value="RKO96947.1"/>
    <property type="molecule type" value="Genomic_DNA"/>
</dbReference>
<dbReference type="Gene3D" id="3.30.40.10">
    <property type="entry name" value="Zinc/RING finger domain, C3HC4 (zinc finger)"/>
    <property type="match status" value="1"/>
</dbReference>
<evidence type="ECO:0000256" key="5">
    <source>
        <dbReference type="SAM" id="MobiDB-lite"/>
    </source>
</evidence>
<evidence type="ECO:0000256" key="2">
    <source>
        <dbReference type="ARBA" id="ARBA00022771"/>
    </source>
</evidence>
<dbReference type="SMART" id="SM00249">
    <property type="entry name" value="PHD"/>
    <property type="match status" value="1"/>
</dbReference>
<evidence type="ECO:0000313" key="7">
    <source>
        <dbReference type="EMBL" id="RKO96947.1"/>
    </source>
</evidence>
<evidence type="ECO:0000313" key="9">
    <source>
        <dbReference type="Proteomes" id="UP000268535"/>
    </source>
</evidence>
<sequence>MVAIDLPTASGALPTSVCVLCGAPFGDALLVGCDGCTAWAHTDCAHTARADIDAVAQWFCPSCHPDRTASILWHPRCHVCARVVLRDHEGAIVSASRPDGILAAGNTTPPYAETGHQADGGPSMAWCSAACLNEDATQHVDTAIGLLSASSRLSSQDIRMSSPAGSVVVPRAPSPAAGNADEREALVLSIHADLLQMGIRFLEAKERLIRHLIGLKHPSHSDAEKAGRGHKNPVVASTGRCGFDGRIQQMDPDRFVRRIYQVQHHGCLTVREYAVLVHRKYGDGYRTIRDSACRVALSPFNPTTFFRNGLATAETEAMPPTEGGPPHQDRHPPPSTDGQRAVAEPAWRVPLPCMTENVKCPKHHAWEHIKGVEVATEKIAWVSAYHDIHKQSCSVSIKPGV</sequence>
<dbReference type="OrthoDB" id="436852at2759"/>
<keyword evidence="2 4" id="KW-0863">Zinc-finger</keyword>
<dbReference type="STRING" id="1555241.A0A4P9X012"/>
<evidence type="ECO:0000256" key="3">
    <source>
        <dbReference type="ARBA" id="ARBA00022833"/>
    </source>
</evidence>
<reference evidence="8" key="2">
    <citation type="submission" date="2018-04" db="EMBL/GenBank/DDBJ databases">
        <title>Leveraging single-cell genomics to expand the Fungal Tree of Life.</title>
        <authorList>
            <consortium name="DOE Joint Genome Institute"/>
            <person name="Ahrendt S.R."/>
            <person name="Quandt C.A."/>
            <person name="Ciobanu D."/>
            <person name="Clum A."/>
            <person name="Salamov A."/>
            <person name="Andreopoulos B."/>
            <person name="Cheng J.-F."/>
            <person name="Woyke T."/>
            <person name="Pelin A."/>
            <person name="Henrissat B."/>
            <person name="Benny G.L."/>
            <person name="Smith M.E."/>
            <person name="James T.Y."/>
            <person name="Grigoriev I.V."/>
        </authorList>
    </citation>
    <scope>NUCLEOTIDE SEQUENCE</scope>
    <source>
        <strain evidence="8">ATCC 52028</strain>
    </source>
</reference>
<dbReference type="AlphaFoldDB" id="A0A4P9X012"/>
<evidence type="ECO:0000313" key="8">
    <source>
        <dbReference type="EMBL" id="RKO99144.1"/>
    </source>
</evidence>
<dbReference type="PROSITE" id="PS50016">
    <property type="entry name" value="ZF_PHD_2"/>
    <property type="match status" value="1"/>
</dbReference>
<keyword evidence="1" id="KW-0479">Metal-binding</keyword>
<evidence type="ECO:0000256" key="4">
    <source>
        <dbReference type="PROSITE-ProRule" id="PRU00146"/>
    </source>
</evidence>
<organism evidence="8 10">
    <name type="scientific">Caulochytrium protostelioides</name>
    <dbReference type="NCBI Taxonomy" id="1555241"/>
    <lineage>
        <taxon>Eukaryota</taxon>
        <taxon>Fungi</taxon>
        <taxon>Fungi incertae sedis</taxon>
        <taxon>Chytridiomycota</taxon>
        <taxon>Chytridiomycota incertae sedis</taxon>
        <taxon>Chytridiomycetes</taxon>
        <taxon>Caulochytriales</taxon>
        <taxon>Caulochytriaceae</taxon>
        <taxon>Caulochytrium</taxon>
    </lineage>
</organism>
<dbReference type="InterPro" id="IPR019787">
    <property type="entry name" value="Znf_PHD-finger"/>
</dbReference>
<reference evidence="7" key="3">
    <citation type="submission" date="2018-08" db="EMBL/GenBank/DDBJ databases">
        <title>Leveraging single-cell genomics to expand the Fungal Tree of Life.</title>
        <authorList>
            <consortium name="DOE Joint Genome Institute"/>
            <person name="Ahrendt S.R."/>
            <person name="Quandt C.A."/>
            <person name="Ciobanu D."/>
            <person name="Clum A."/>
            <person name="Salamov A."/>
            <person name="Andreopoulos B."/>
            <person name="Cheng J.-F."/>
            <person name="Woyke T."/>
            <person name="Pelin A."/>
            <person name="Henrissat B."/>
            <person name="Reynolds N."/>
            <person name="Benny G.L."/>
            <person name="Smith M.E."/>
            <person name="James T.Y."/>
            <person name="Grigoriev I.V."/>
        </authorList>
    </citation>
    <scope>NUCLEOTIDE SEQUENCE</scope>
    <source>
        <strain evidence="7">ATCC 52028</strain>
    </source>
</reference>
<dbReference type="GO" id="GO:0008270">
    <property type="term" value="F:zinc ion binding"/>
    <property type="evidence" value="ECO:0007669"/>
    <property type="project" value="UniProtKB-KW"/>
</dbReference>
<dbReference type="EMBL" id="ML014315">
    <property type="protein sequence ID" value="RKO99144.1"/>
    <property type="molecule type" value="Genomic_DNA"/>
</dbReference>
<dbReference type="SUPFAM" id="SSF57903">
    <property type="entry name" value="FYVE/PHD zinc finger"/>
    <property type="match status" value="1"/>
</dbReference>
<dbReference type="InterPro" id="IPR013083">
    <property type="entry name" value="Znf_RING/FYVE/PHD"/>
</dbReference>
<accession>A0A4P9X012</accession>
<dbReference type="Proteomes" id="UP000274922">
    <property type="component" value="Unassembled WGS sequence"/>
</dbReference>
<evidence type="ECO:0000313" key="10">
    <source>
        <dbReference type="Proteomes" id="UP000274922"/>
    </source>
</evidence>
<dbReference type="Proteomes" id="UP000268535">
    <property type="component" value="Unassembled WGS sequence"/>
</dbReference>
<gene>
    <name evidence="7" type="ORF">CAUPRSCDRAFT_11358</name>
    <name evidence="8" type="ORF">CXG81DRAFT_20738</name>
</gene>
<name>A0A4P9X012_9FUNG</name>
<dbReference type="InterPro" id="IPR001965">
    <property type="entry name" value="Znf_PHD"/>
</dbReference>
<feature type="domain" description="PHD-type" evidence="6">
    <location>
        <begin position="15"/>
        <end position="66"/>
    </location>
</feature>
<proteinExistence type="predicted"/>
<protein>
    <recommendedName>
        <fullName evidence="6">PHD-type domain-containing protein</fullName>
    </recommendedName>
</protein>
<dbReference type="Pfam" id="PF00628">
    <property type="entry name" value="PHD"/>
    <property type="match status" value="1"/>
</dbReference>
<reference evidence="9 10" key="1">
    <citation type="journal article" date="2018" name="Nat. Microbiol.">
        <title>Leveraging single-cell genomics to expand the fungal tree of life.</title>
        <authorList>
            <person name="Ahrendt S.R."/>
            <person name="Quandt C.A."/>
            <person name="Ciobanu D."/>
            <person name="Clum A."/>
            <person name="Salamov A."/>
            <person name="Andreopoulos B."/>
            <person name="Cheng J.F."/>
            <person name="Woyke T."/>
            <person name="Pelin A."/>
            <person name="Henrissat B."/>
            <person name="Reynolds N.K."/>
            <person name="Benny G.L."/>
            <person name="Smith M.E."/>
            <person name="James T.Y."/>
            <person name="Grigoriev I.V."/>
        </authorList>
    </citation>
    <scope>NUCLEOTIDE SEQUENCE [LARGE SCALE GENOMIC DNA]</scope>
    <source>
        <strain evidence="9 10">ATCC 52028</strain>
    </source>
</reference>